<dbReference type="InterPro" id="IPR011011">
    <property type="entry name" value="Znf_FYVE_PHD"/>
</dbReference>
<keyword evidence="8" id="KW-1185">Reference proteome</keyword>
<evidence type="ECO:0000256" key="4">
    <source>
        <dbReference type="PROSITE-ProRule" id="PRU00146"/>
    </source>
</evidence>
<comment type="caution">
    <text evidence="7">The sequence shown here is derived from an EMBL/GenBank/DDBJ whole genome shotgun (WGS) entry which is preliminary data.</text>
</comment>
<dbReference type="InterPro" id="IPR019787">
    <property type="entry name" value="Znf_PHD-finger"/>
</dbReference>
<sequence length="598" mass="67154">MGLEEGTSNGYGTDGVRQCLGTEAANNWSWGRVGNDGVDGFSGTTEGFQTYKRRKRTQSYSEGKGREDRRGTVEAASKLKNQTTNEPCHQFPASTNGSNVVSRQWRDSVLVDMYQSLIGEEGSLSKCILDSLLMPSKESVVHVEDGQKSFKQAEWKPKNSHKRAKHREGVLTDGALDESCYHSATEMCCRVFLGVILSEKFTLLCKLIRENFEGVKADNFFSLHLVNRRMKERAYECSPVLFYADIQQMWTKLEDFGNQLISLAKSLKEVSKTCYDGEVSKTCYDGEVGGSGPCAPEDGVFFVGTTQEAESCGKSEEHFAGFEGCTCRACGGKADGKDYLVCDSCEEMYHISCLESTPLVIPPISWYCNNCISREMGSHHANCAVCKRLDGCGIDFNQANDKISPMHDKFIKDRTATTYGMVLGHGSPKKRKRLGVCGVCKNVLREGDTIKKCDYRYCHLGLYHEKCLSAKQLKSCGPDWFCPSCLCRICLSERKQEEIILCDSCSHGYHVGCLNPPLTVIPLDKWHCDHCLVKVKEINRAMKAYKRHQKKSRPQMPQPKVDKGWKKCIDKKQNLMCEKELDKGRERMDILLNAALNY</sequence>
<dbReference type="Gene3D" id="2.30.30.1150">
    <property type="match status" value="1"/>
</dbReference>
<gene>
    <name evidence="7" type="ORF">K2173_022967</name>
</gene>
<evidence type="ECO:0000259" key="6">
    <source>
        <dbReference type="PROSITE" id="PS50016"/>
    </source>
</evidence>
<dbReference type="Proteomes" id="UP001159364">
    <property type="component" value="Linkage Group LG06"/>
</dbReference>
<feature type="region of interest" description="Disordered" evidence="5">
    <location>
        <begin position="41"/>
        <end position="73"/>
    </location>
</feature>
<keyword evidence="1" id="KW-0479">Metal-binding</keyword>
<evidence type="ECO:0000256" key="5">
    <source>
        <dbReference type="SAM" id="MobiDB-lite"/>
    </source>
</evidence>
<dbReference type="SMART" id="SM00249">
    <property type="entry name" value="PHD"/>
    <property type="match status" value="3"/>
</dbReference>
<dbReference type="Gene3D" id="3.30.40.10">
    <property type="entry name" value="Zinc/RING finger domain, C3HC4 (zinc finger)"/>
    <property type="match status" value="1"/>
</dbReference>
<reference evidence="7 8" key="1">
    <citation type="submission" date="2021-09" db="EMBL/GenBank/DDBJ databases">
        <title>Genomic insights and catalytic innovation underlie evolution of tropane alkaloids biosynthesis.</title>
        <authorList>
            <person name="Wang Y.-J."/>
            <person name="Tian T."/>
            <person name="Huang J.-P."/>
            <person name="Huang S.-X."/>
        </authorList>
    </citation>
    <scope>NUCLEOTIDE SEQUENCE [LARGE SCALE GENOMIC DNA]</scope>
    <source>
        <strain evidence="7">KIB-2018</strain>
        <tissue evidence="7">Leaf</tissue>
    </source>
</reference>
<proteinExistence type="predicted"/>
<evidence type="ECO:0000256" key="2">
    <source>
        <dbReference type="ARBA" id="ARBA00022771"/>
    </source>
</evidence>
<keyword evidence="3" id="KW-0862">Zinc</keyword>
<dbReference type="InterPro" id="IPR013083">
    <property type="entry name" value="Znf_RING/FYVE/PHD"/>
</dbReference>
<dbReference type="PROSITE" id="PS50016">
    <property type="entry name" value="ZF_PHD_2"/>
    <property type="match status" value="2"/>
</dbReference>
<keyword evidence="2 4" id="KW-0863">Zinc-finger</keyword>
<dbReference type="SUPFAM" id="SSF57903">
    <property type="entry name" value="FYVE/PHD zinc finger"/>
    <property type="match status" value="3"/>
</dbReference>
<evidence type="ECO:0000313" key="7">
    <source>
        <dbReference type="EMBL" id="KAJ8762838.1"/>
    </source>
</evidence>
<evidence type="ECO:0000313" key="8">
    <source>
        <dbReference type="Proteomes" id="UP001159364"/>
    </source>
</evidence>
<dbReference type="GO" id="GO:0008270">
    <property type="term" value="F:zinc ion binding"/>
    <property type="evidence" value="ECO:0007669"/>
    <property type="project" value="UniProtKB-KW"/>
</dbReference>
<dbReference type="EMBL" id="JAIWQS010000006">
    <property type="protein sequence ID" value="KAJ8762838.1"/>
    <property type="molecule type" value="Genomic_DNA"/>
</dbReference>
<feature type="compositionally biased region" description="Basic and acidic residues" evidence="5">
    <location>
        <begin position="63"/>
        <end position="72"/>
    </location>
</feature>
<dbReference type="AlphaFoldDB" id="A0AAV8T896"/>
<dbReference type="PANTHER" id="PTHR47162">
    <property type="entry name" value="OS02G0192300 PROTEIN"/>
    <property type="match status" value="1"/>
</dbReference>
<dbReference type="InterPro" id="IPR001965">
    <property type="entry name" value="Znf_PHD"/>
</dbReference>
<name>A0AAV8T896_9ROSI</name>
<feature type="domain" description="PHD-type" evidence="6">
    <location>
        <begin position="324"/>
        <end position="374"/>
    </location>
</feature>
<evidence type="ECO:0000256" key="1">
    <source>
        <dbReference type="ARBA" id="ARBA00022723"/>
    </source>
</evidence>
<dbReference type="Pfam" id="PF00628">
    <property type="entry name" value="PHD"/>
    <property type="match status" value="2"/>
</dbReference>
<feature type="domain" description="PHD-type" evidence="6">
    <location>
        <begin position="484"/>
        <end position="534"/>
    </location>
</feature>
<evidence type="ECO:0000256" key="3">
    <source>
        <dbReference type="ARBA" id="ARBA00022833"/>
    </source>
</evidence>
<protein>
    <recommendedName>
        <fullName evidence="6">PHD-type domain-containing protein</fullName>
    </recommendedName>
</protein>
<dbReference type="PANTHER" id="PTHR47162:SF9">
    <property type="entry name" value="PHD FINGER PROTEIN EHD3-LIKE"/>
    <property type="match status" value="1"/>
</dbReference>
<accession>A0AAV8T896</accession>
<organism evidence="7 8">
    <name type="scientific">Erythroxylum novogranatense</name>
    <dbReference type="NCBI Taxonomy" id="1862640"/>
    <lineage>
        <taxon>Eukaryota</taxon>
        <taxon>Viridiplantae</taxon>
        <taxon>Streptophyta</taxon>
        <taxon>Embryophyta</taxon>
        <taxon>Tracheophyta</taxon>
        <taxon>Spermatophyta</taxon>
        <taxon>Magnoliopsida</taxon>
        <taxon>eudicotyledons</taxon>
        <taxon>Gunneridae</taxon>
        <taxon>Pentapetalae</taxon>
        <taxon>rosids</taxon>
        <taxon>fabids</taxon>
        <taxon>Malpighiales</taxon>
        <taxon>Erythroxylaceae</taxon>
        <taxon>Erythroxylum</taxon>
    </lineage>
</organism>